<dbReference type="EMBL" id="JACPUR010000020">
    <property type="protein sequence ID" value="MBI3127904.1"/>
    <property type="molecule type" value="Genomic_DNA"/>
</dbReference>
<protein>
    <submittedName>
        <fullName evidence="1">Uncharacterized protein</fullName>
    </submittedName>
</protein>
<reference evidence="1" key="1">
    <citation type="submission" date="2020-07" db="EMBL/GenBank/DDBJ databases">
        <title>Huge and variable diversity of episymbiotic CPR bacteria and DPANN archaea in groundwater ecosystems.</title>
        <authorList>
            <person name="He C.Y."/>
            <person name="Keren R."/>
            <person name="Whittaker M."/>
            <person name="Farag I.F."/>
            <person name="Doudna J."/>
            <person name="Cate J.H.D."/>
            <person name="Banfield J.F."/>
        </authorList>
    </citation>
    <scope>NUCLEOTIDE SEQUENCE</scope>
    <source>
        <strain evidence="1">NC_groundwater_763_Ag_S-0.2um_68_21</strain>
    </source>
</reference>
<gene>
    <name evidence="1" type="ORF">HYZ11_09895</name>
</gene>
<evidence type="ECO:0000313" key="2">
    <source>
        <dbReference type="Proteomes" id="UP000782312"/>
    </source>
</evidence>
<dbReference type="AlphaFoldDB" id="A0A932HY77"/>
<name>A0A932HY77_UNCTE</name>
<evidence type="ECO:0000313" key="1">
    <source>
        <dbReference type="EMBL" id="MBI3127904.1"/>
    </source>
</evidence>
<accession>A0A932HY77</accession>
<dbReference type="Proteomes" id="UP000782312">
    <property type="component" value="Unassembled WGS sequence"/>
</dbReference>
<proteinExistence type="predicted"/>
<organism evidence="1 2">
    <name type="scientific">Tectimicrobiota bacterium</name>
    <dbReference type="NCBI Taxonomy" id="2528274"/>
    <lineage>
        <taxon>Bacteria</taxon>
        <taxon>Pseudomonadati</taxon>
        <taxon>Nitrospinota/Tectimicrobiota group</taxon>
        <taxon>Candidatus Tectimicrobiota</taxon>
    </lineage>
</organism>
<comment type="caution">
    <text evidence="1">The sequence shown here is derived from an EMBL/GenBank/DDBJ whole genome shotgun (WGS) entry which is preliminary data.</text>
</comment>
<sequence>MSQRQAYDAPGTHDRQAALPPVAAADPTADFVVFEAPVNCRIEKVKVIPGAAVTGADTNTRHLNLVNRGANGAGAAEVANYDLTSGNSLGVAGLVLYAPAAPLAVVQGTQLALQIEKVGTGIALPPLGVVVEFSPN</sequence>